<comment type="caution">
    <text evidence="7">The sequence shown here is derived from an EMBL/GenBank/DDBJ whole genome shotgun (WGS) entry which is preliminary data.</text>
</comment>
<evidence type="ECO:0000256" key="2">
    <source>
        <dbReference type="ARBA" id="ARBA00004286"/>
    </source>
</evidence>
<accession>A0AAN9Y400</accession>
<dbReference type="GO" id="GO:0034472">
    <property type="term" value="P:snRNA 3'-end processing"/>
    <property type="evidence" value="ECO:0007669"/>
    <property type="project" value="InterPro"/>
</dbReference>
<comment type="subcellular location">
    <subcellularLocation>
        <location evidence="2">Chromosome</location>
    </subcellularLocation>
    <subcellularLocation>
        <location evidence="1">Nucleus</location>
    </subcellularLocation>
</comment>
<dbReference type="PANTHER" id="PTHR13350:SF1">
    <property type="entry name" value="INTEGRATOR COMPLEX SUBUNIT 8"/>
    <property type="match status" value="1"/>
</dbReference>
<organism evidence="7 8">
    <name type="scientific">Parthenolecanium corni</name>
    <dbReference type="NCBI Taxonomy" id="536013"/>
    <lineage>
        <taxon>Eukaryota</taxon>
        <taxon>Metazoa</taxon>
        <taxon>Ecdysozoa</taxon>
        <taxon>Arthropoda</taxon>
        <taxon>Hexapoda</taxon>
        <taxon>Insecta</taxon>
        <taxon>Pterygota</taxon>
        <taxon>Neoptera</taxon>
        <taxon>Paraneoptera</taxon>
        <taxon>Hemiptera</taxon>
        <taxon>Sternorrhyncha</taxon>
        <taxon>Coccoidea</taxon>
        <taxon>Coccidae</taxon>
        <taxon>Parthenolecanium</taxon>
    </lineage>
</organism>
<keyword evidence="5" id="KW-0539">Nucleus</keyword>
<evidence type="ECO:0000256" key="5">
    <source>
        <dbReference type="ARBA" id="ARBA00023242"/>
    </source>
</evidence>
<keyword evidence="4" id="KW-0158">Chromosome</keyword>
<evidence type="ECO:0000259" key="6">
    <source>
        <dbReference type="Pfam" id="PF25756"/>
    </source>
</evidence>
<reference evidence="7 8" key="1">
    <citation type="submission" date="2024-03" db="EMBL/GenBank/DDBJ databases">
        <title>Adaptation during the transition from Ophiocordyceps entomopathogen to insect associate is accompanied by gene loss and intensified selection.</title>
        <authorList>
            <person name="Ward C.M."/>
            <person name="Onetto C.A."/>
            <person name="Borneman A.R."/>
        </authorList>
    </citation>
    <scope>NUCLEOTIDE SEQUENCE [LARGE SCALE GENOMIC DNA]</scope>
    <source>
        <strain evidence="7">AWRI1</strain>
        <tissue evidence="7">Single Adult Female</tissue>
    </source>
</reference>
<dbReference type="GO" id="GO:0032039">
    <property type="term" value="C:integrator complex"/>
    <property type="evidence" value="ECO:0007669"/>
    <property type="project" value="TreeGrafter"/>
</dbReference>
<dbReference type="InterPro" id="IPR038751">
    <property type="entry name" value="INTS8"/>
</dbReference>
<protein>
    <recommendedName>
        <fullName evidence="6">INTS8 TPR repeats domain-containing protein</fullName>
    </recommendedName>
</protein>
<dbReference type="GO" id="GO:0005694">
    <property type="term" value="C:chromosome"/>
    <property type="evidence" value="ECO:0007669"/>
    <property type="project" value="UniProtKB-SubCell"/>
</dbReference>
<dbReference type="InterPro" id="IPR057980">
    <property type="entry name" value="TPR_INTS8"/>
</dbReference>
<dbReference type="EMBL" id="JBBCAQ010000032">
    <property type="protein sequence ID" value="KAK7584208.1"/>
    <property type="molecule type" value="Genomic_DNA"/>
</dbReference>
<keyword evidence="8" id="KW-1185">Reference proteome</keyword>
<dbReference type="Pfam" id="PF25756">
    <property type="entry name" value="TPR_INTS8"/>
    <property type="match status" value="1"/>
</dbReference>
<comment type="similarity">
    <text evidence="3">Belongs to the Integrator subunit 8 family.</text>
</comment>
<evidence type="ECO:0000313" key="8">
    <source>
        <dbReference type="Proteomes" id="UP001367676"/>
    </source>
</evidence>
<sequence length="1003" mass="115931">MDVELLRPGNVPISPNTVLWFEFLLNPNLLEEHLRKPNPDPVPSDLLVKFLTLSVEPSAEDTFEKSQNFKCSKRQLSMKILALKIVAFWKWDLEIIESKLPLQLQYVLLRDLLCLSSNDADQNFLSPALHHNLNVEQLRDEQIFSISLYHRWTLRIIVNSPMVSKNILFCTTASVESADEIMSKIMDDEGKSEHILKKIVSLNKDSFTCPTFHNFSPPLEELDLEQDWSNGLRMSAARFFCMIYYDLGTYKVYRELTNEATEYFTSCKNLYDQLTRSKENSEADSFFRVKEESLKGFCYACGVAIDEKRNLTLQFQSAIRNNYSNIINILQADNLKRVIPPSQRDSLELDLPGTLATGKFTASRDLLFQIQTLNIVRRVLEVASYPSVDDYIVKLNTFRKGNTILIKALKAVISEATDEEKLKIRLFLSQLFDKCDSAVKQSIIADSELSSLFSEAELRECGSRLDKDEINIPDVGEFELSQNKKMKLMGGGQLELSLLENQIIRLYDPAQVKELVIKFTSINKERVITNICNKWEKYFQCELNNREKNFQGSKNKDIDRHIACDKYHIMGEMIPRIPNRNIQQYCYTALSKVKELLELREYDVAQKFIAAATEDLKKHQFTQLLSWESLYVTIVEKLDVWPNNTDDHKSLANSCKECISMILHRYEQSYRGSLNSIPREQIGEQCAIMLLHIDRDWLANFNFIRQLRYLKLFSALALACKVPCQEPWNLIVPTFSTSNLQKKQAVQFVDRDGITYLSKMALTRFLIRFRDGKVINLVLSLLSRLHNVIRDEPSLELNCIVGQVWPSSVPNSSAYNPDAVIDVISDVLDAVLKYQPKNCDWLKLAGDVNFVKEHYSTALKRYFEAVVAQTDYFLRLSPKNGSDDFIHRRMIRCCTMLQCYTQAAVMCQFLDEVDYTTAFKCLSETMSADATDCYYDCIWDVNILEFLISLHTKRNEHDKKQKVIDAMGLLELNSNNNEEIKREASNVRKIKFLRAMAKQYIIY</sequence>
<feature type="domain" description="INTS8 TPR repeats" evidence="6">
    <location>
        <begin position="570"/>
        <end position="1000"/>
    </location>
</feature>
<evidence type="ECO:0000313" key="7">
    <source>
        <dbReference type="EMBL" id="KAK7584208.1"/>
    </source>
</evidence>
<evidence type="ECO:0000256" key="3">
    <source>
        <dbReference type="ARBA" id="ARBA00007147"/>
    </source>
</evidence>
<evidence type="ECO:0000256" key="1">
    <source>
        <dbReference type="ARBA" id="ARBA00004123"/>
    </source>
</evidence>
<dbReference type="PANTHER" id="PTHR13350">
    <property type="entry name" value="INTEGRATOR COMPLEX SUBUNIT 8"/>
    <property type="match status" value="1"/>
</dbReference>
<dbReference type="Proteomes" id="UP001367676">
    <property type="component" value="Unassembled WGS sequence"/>
</dbReference>
<dbReference type="AlphaFoldDB" id="A0AAN9Y400"/>
<proteinExistence type="inferred from homology"/>
<name>A0AAN9Y400_9HEMI</name>
<evidence type="ECO:0000256" key="4">
    <source>
        <dbReference type="ARBA" id="ARBA00022454"/>
    </source>
</evidence>
<gene>
    <name evidence="7" type="ORF">V9T40_005171</name>
</gene>